<reference evidence="7 11" key="3">
    <citation type="submission" date="2021-02" db="EMBL/GenBank/DDBJ databases">
        <title>Complete Genome Sequence of Cupriavidus oxalaticus Strain Ox1, a Soil Oxalate-Degrading Species.</title>
        <authorList>
            <person name="Palmieri F."/>
            <person name="Udriet P."/>
            <person name="Deuasquier M."/>
            <person name="Beaudoing E."/>
            <person name="Johnson S.L."/>
            <person name="Davenport K.W."/>
            <person name="Chain P.S."/>
            <person name="Bindschedler S."/>
            <person name="Junier P."/>
        </authorList>
    </citation>
    <scope>NUCLEOTIDE SEQUENCE [LARGE SCALE GENOMIC DNA]</scope>
    <source>
        <strain evidence="7 11">Ox1</strain>
    </source>
</reference>
<evidence type="ECO:0000256" key="5">
    <source>
        <dbReference type="SAM" id="Phobius"/>
    </source>
</evidence>
<dbReference type="InterPro" id="IPR011701">
    <property type="entry name" value="MFS"/>
</dbReference>
<feature type="transmembrane region" description="Helical" evidence="5">
    <location>
        <begin position="78"/>
        <end position="97"/>
    </location>
</feature>
<dbReference type="InterPro" id="IPR050327">
    <property type="entry name" value="Proton-linked_MCT"/>
</dbReference>
<dbReference type="Proteomes" id="UP000623307">
    <property type="component" value="Chromosome 1"/>
</dbReference>
<proteinExistence type="predicted"/>
<dbReference type="EMBL" id="OGUS01000132">
    <property type="protein sequence ID" value="SPC18274.1"/>
    <property type="molecule type" value="Genomic_DNA"/>
</dbReference>
<evidence type="ECO:0000256" key="1">
    <source>
        <dbReference type="ARBA" id="ARBA00022692"/>
    </source>
</evidence>
<feature type="transmembrane region" description="Helical" evidence="5">
    <location>
        <begin position="222"/>
        <end position="240"/>
    </location>
</feature>
<feature type="compositionally biased region" description="Polar residues" evidence="4">
    <location>
        <begin position="402"/>
        <end position="419"/>
    </location>
</feature>
<evidence type="ECO:0000313" key="9">
    <source>
        <dbReference type="EMBL" id="SPC18274.1"/>
    </source>
</evidence>
<dbReference type="PANTHER" id="PTHR11360">
    <property type="entry name" value="MONOCARBOXYLATE TRANSPORTER"/>
    <property type="match status" value="1"/>
</dbReference>
<dbReference type="PANTHER" id="PTHR11360:SF284">
    <property type="entry name" value="EG:103B4.3 PROTEIN-RELATED"/>
    <property type="match status" value="1"/>
</dbReference>
<dbReference type="GO" id="GO:0022857">
    <property type="term" value="F:transmembrane transporter activity"/>
    <property type="evidence" value="ECO:0007669"/>
    <property type="project" value="InterPro"/>
</dbReference>
<evidence type="ECO:0000313" key="8">
    <source>
        <dbReference type="EMBL" id="SPC05058.1"/>
    </source>
</evidence>
<keyword evidence="1 5" id="KW-0812">Transmembrane</keyword>
<evidence type="ECO:0000313" key="7">
    <source>
        <dbReference type="EMBL" id="QRQ91587.1"/>
    </source>
</evidence>
<dbReference type="Gene3D" id="1.20.1250.20">
    <property type="entry name" value="MFS general substrate transporter like domains"/>
    <property type="match status" value="2"/>
</dbReference>
<accession>A0A375FIR6</accession>
<dbReference type="SUPFAM" id="SSF103473">
    <property type="entry name" value="MFS general substrate transporter"/>
    <property type="match status" value="1"/>
</dbReference>
<dbReference type="InterPro" id="IPR020846">
    <property type="entry name" value="MFS_dom"/>
</dbReference>
<dbReference type="Proteomes" id="UP000256862">
    <property type="component" value="Plasmid CO2235_mp"/>
</dbReference>
<sequence>MNAAPSSRSVTYLLIAIGFAAMFASTAIKGIYQVYFVPLAEHFGQGRAQFAWSGGLFMLATGVMSPVVGALSDRVGPLRTVAIGAFSAGIACLIVAVCHQSLVIFTVAFGVVGAFGLAAMTFVPMGVLVDRLFEQRKKGLAYAVITNGTAVGFIVLSPIWIWLQPQASWMIVFASVGLSFALPIAAIVWLASRLEPPTHSAESIDERKDEPSAWVVVRRDPVFYILATGFFGCGATMAFIDVHLLAHWQDQGVPRLEMGYGMSTLGVLELLSGLASGALALRFDKHRLLALFYAMRSLSMILLLTPGVGVLPFAVIFGASYLGTVILTSMFCFDRFGNHIKGRVFGLLFLIHQIGAFLSVQLGAASFESSSSYSSTIMTLSLLTLFAAALSWIGLRGKASKSDGTTQPNRATLPATKTN</sequence>
<dbReference type="Pfam" id="PF07690">
    <property type="entry name" value="MFS_1"/>
    <property type="match status" value="1"/>
</dbReference>
<evidence type="ECO:0000256" key="3">
    <source>
        <dbReference type="ARBA" id="ARBA00023136"/>
    </source>
</evidence>
<dbReference type="AlphaFoldDB" id="A0A375FIR6"/>
<dbReference type="InterPro" id="IPR036259">
    <property type="entry name" value="MFS_trans_sf"/>
</dbReference>
<feature type="transmembrane region" description="Helical" evidence="5">
    <location>
        <begin position="311"/>
        <end position="333"/>
    </location>
</feature>
<evidence type="ECO:0000256" key="4">
    <source>
        <dbReference type="SAM" id="MobiDB-lite"/>
    </source>
</evidence>
<keyword evidence="11" id="KW-1185">Reference proteome</keyword>
<evidence type="ECO:0000313" key="11">
    <source>
        <dbReference type="Proteomes" id="UP000623307"/>
    </source>
</evidence>
<feature type="transmembrane region" description="Helical" evidence="5">
    <location>
        <begin position="373"/>
        <end position="395"/>
    </location>
</feature>
<feature type="transmembrane region" description="Helical" evidence="5">
    <location>
        <begin position="103"/>
        <end position="128"/>
    </location>
</feature>
<feature type="domain" description="Major facilitator superfamily (MFS) profile" evidence="6">
    <location>
        <begin position="10"/>
        <end position="399"/>
    </location>
</feature>
<feature type="transmembrane region" description="Helical" evidence="5">
    <location>
        <begin position="52"/>
        <end position="71"/>
    </location>
</feature>
<feature type="transmembrane region" description="Helical" evidence="5">
    <location>
        <begin position="288"/>
        <end position="305"/>
    </location>
</feature>
<feature type="region of interest" description="Disordered" evidence="4">
    <location>
        <begin position="398"/>
        <end position="419"/>
    </location>
</feature>
<evidence type="ECO:0000256" key="2">
    <source>
        <dbReference type="ARBA" id="ARBA00022989"/>
    </source>
</evidence>
<dbReference type="EMBL" id="CP069811">
    <property type="protein sequence ID" value="QRQ91587.1"/>
    <property type="molecule type" value="Genomic_DNA"/>
</dbReference>
<feature type="transmembrane region" description="Helical" evidence="5">
    <location>
        <begin position="140"/>
        <end position="163"/>
    </location>
</feature>
<evidence type="ECO:0000313" key="10">
    <source>
        <dbReference type="Proteomes" id="UP000256862"/>
    </source>
</evidence>
<reference evidence="10" key="1">
    <citation type="submission" date="2018-01" db="EMBL/GenBank/DDBJ databases">
        <authorList>
            <person name="Gaut B.S."/>
            <person name="Morton B.R."/>
            <person name="Clegg M.T."/>
            <person name="Duvall M.R."/>
        </authorList>
    </citation>
    <scope>NUCLEOTIDE SEQUENCE [LARGE SCALE GENOMIC DNA]</scope>
</reference>
<feature type="transmembrane region" description="Helical" evidence="5">
    <location>
        <begin position="12"/>
        <end position="32"/>
    </location>
</feature>
<protein>
    <submittedName>
        <fullName evidence="7">MFS transporter</fullName>
    </submittedName>
    <submittedName>
        <fullName evidence="8">Major facilitator superfamily MFS_1</fullName>
    </submittedName>
</protein>
<dbReference type="GeneID" id="303488100"/>
<dbReference type="OrthoDB" id="146345at2"/>
<dbReference type="EMBL" id="OGUS01000004">
    <property type="protein sequence ID" value="SPC05058.1"/>
    <property type="molecule type" value="Genomic_DNA"/>
</dbReference>
<dbReference type="RefSeq" id="WP_063241007.1">
    <property type="nucleotide sequence ID" value="NZ_CP069809.1"/>
</dbReference>
<keyword evidence="2 5" id="KW-1133">Transmembrane helix</keyword>
<reference evidence="8" key="2">
    <citation type="submission" date="2018-01" db="EMBL/GenBank/DDBJ databases">
        <authorList>
            <person name="Clerissi C."/>
        </authorList>
    </citation>
    <scope>NUCLEOTIDE SEQUENCE</scope>
    <source>
        <strain evidence="8">Cupriavidus oxalaticus LMG 2235</strain>
    </source>
</reference>
<feature type="transmembrane region" description="Helical" evidence="5">
    <location>
        <begin position="169"/>
        <end position="191"/>
    </location>
</feature>
<dbReference type="PROSITE" id="PS50850">
    <property type="entry name" value="MFS"/>
    <property type="match status" value="1"/>
</dbReference>
<organism evidence="8 10">
    <name type="scientific">Cupriavidus oxalaticus</name>
    <dbReference type="NCBI Taxonomy" id="96344"/>
    <lineage>
        <taxon>Bacteria</taxon>
        <taxon>Pseudomonadati</taxon>
        <taxon>Pseudomonadota</taxon>
        <taxon>Betaproteobacteria</taxon>
        <taxon>Burkholderiales</taxon>
        <taxon>Burkholderiaceae</taxon>
        <taxon>Cupriavidus</taxon>
    </lineage>
</organism>
<name>A0A375FIR6_9BURK</name>
<gene>
    <name evidence="9" type="ORF">CO2235_MP10419</name>
    <name evidence="8" type="ORF">CO2235_U1010012</name>
    <name evidence="7" type="ORF">JTE92_01150</name>
</gene>
<feature type="transmembrane region" description="Helical" evidence="5">
    <location>
        <begin position="260"/>
        <end position="281"/>
    </location>
</feature>
<feature type="transmembrane region" description="Helical" evidence="5">
    <location>
        <begin position="345"/>
        <end position="367"/>
    </location>
</feature>
<keyword evidence="3 5" id="KW-0472">Membrane</keyword>
<evidence type="ECO:0000259" key="6">
    <source>
        <dbReference type="PROSITE" id="PS50850"/>
    </source>
</evidence>